<sequence>MREAFLVGRGRLLKTAPTALLTRPSLQHRLEDRVLGTQQGHGRQLFGPPTSPFTERPVQ</sequence>
<organism evidence="2 3">
    <name type="scientific">Streptomyces noboritoensis</name>
    <dbReference type="NCBI Taxonomy" id="67337"/>
    <lineage>
        <taxon>Bacteria</taxon>
        <taxon>Bacillati</taxon>
        <taxon>Actinomycetota</taxon>
        <taxon>Actinomycetes</taxon>
        <taxon>Kitasatosporales</taxon>
        <taxon>Streptomycetaceae</taxon>
        <taxon>Streptomyces</taxon>
    </lineage>
</organism>
<protein>
    <submittedName>
        <fullName evidence="2">Uncharacterized protein</fullName>
    </submittedName>
</protein>
<comment type="caution">
    <text evidence="2">The sequence shown here is derived from an EMBL/GenBank/DDBJ whole genome shotgun (WGS) entry which is preliminary data.</text>
</comment>
<dbReference type="EMBL" id="JBHMQV010000001">
    <property type="protein sequence ID" value="MFC0842246.1"/>
    <property type="molecule type" value="Genomic_DNA"/>
</dbReference>
<accession>A0ABV6T8X7</accession>
<dbReference type="Proteomes" id="UP001589887">
    <property type="component" value="Unassembled WGS sequence"/>
</dbReference>
<reference evidence="2 3" key="1">
    <citation type="submission" date="2024-09" db="EMBL/GenBank/DDBJ databases">
        <authorList>
            <person name="Sun Q."/>
            <person name="Mori K."/>
        </authorList>
    </citation>
    <scope>NUCLEOTIDE SEQUENCE [LARGE SCALE GENOMIC DNA]</scope>
    <source>
        <strain evidence="2 3">JCM 4557</strain>
    </source>
</reference>
<feature type="region of interest" description="Disordered" evidence="1">
    <location>
        <begin position="35"/>
        <end position="59"/>
    </location>
</feature>
<evidence type="ECO:0000313" key="2">
    <source>
        <dbReference type="EMBL" id="MFC0842246.1"/>
    </source>
</evidence>
<gene>
    <name evidence="2" type="ORF">ACFH04_00620</name>
</gene>
<keyword evidence="3" id="KW-1185">Reference proteome</keyword>
<evidence type="ECO:0000256" key="1">
    <source>
        <dbReference type="SAM" id="MobiDB-lite"/>
    </source>
</evidence>
<name>A0ABV6T8X7_9ACTN</name>
<proteinExistence type="predicted"/>
<dbReference type="RefSeq" id="WP_394316125.1">
    <property type="nucleotide sequence ID" value="NZ_JBHMQV010000001.1"/>
</dbReference>
<evidence type="ECO:0000313" key="3">
    <source>
        <dbReference type="Proteomes" id="UP001589887"/>
    </source>
</evidence>